<feature type="compositionally biased region" description="Basic and acidic residues" evidence="1">
    <location>
        <begin position="97"/>
        <end position="113"/>
    </location>
</feature>
<proteinExistence type="predicted"/>
<dbReference type="EMBL" id="QIBX01000002">
    <property type="protein sequence ID" value="RNL41385.1"/>
    <property type="molecule type" value="Genomic_DNA"/>
</dbReference>
<comment type="caution">
    <text evidence="3">The sequence shown here is derived from an EMBL/GenBank/DDBJ whole genome shotgun (WGS) entry which is preliminary data.</text>
</comment>
<accession>A0A3N0B2P5</accession>
<evidence type="ECO:0000259" key="2">
    <source>
        <dbReference type="PROSITE" id="PS51746"/>
    </source>
</evidence>
<protein>
    <recommendedName>
        <fullName evidence="2">PPM-type phosphatase domain-containing protein</fullName>
    </recommendedName>
</protein>
<evidence type="ECO:0000313" key="4">
    <source>
        <dbReference type="Proteomes" id="UP000269591"/>
    </source>
</evidence>
<dbReference type="SMART" id="SM00332">
    <property type="entry name" value="PP2Cc"/>
    <property type="match status" value="1"/>
</dbReference>
<reference evidence="4" key="1">
    <citation type="submission" date="2018-05" db="EMBL/GenBank/DDBJ databases">
        <title>Genome Sequencing of selected type strains of the family Eggerthellaceae.</title>
        <authorList>
            <person name="Danylec N."/>
            <person name="Stoll D.A."/>
            <person name="Doetsch A."/>
            <person name="Huch M."/>
        </authorList>
    </citation>
    <scope>NUCLEOTIDE SEQUENCE [LARGE SCALE GENOMIC DNA]</scope>
    <source>
        <strain evidence="4">DSM 24851</strain>
    </source>
</reference>
<dbReference type="PROSITE" id="PS51746">
    <property type="entry name" value="PPM_2"/>
    <property type="match status" value="1"/>
</dbReference>
<gene>
    <name evidence="3" type="ORF">DMP06_02020</name>
</gene>
<evidence type="ECO:0000256" key="1">
    <source>
        <dbReference type="SAM" id="MobiDB-lite"/>
    </source>
</evidence>
<dbReference type="InterPro" id="IPR036457">
    <property type="entry name" value="PPM-type-like_dom_sf"/>
</dbReference>
<dbReference type="OrthoDB" id="9801841at2"/>
<feature type="domain" description="PPM-type phosphatase" evidence="2">
    <location>
        <begin position="4"/>
        <end position="330"/>
    </location>
</feature>
<keyword evidence="4" id="KW-1185">Reference proteome</keyword>
<evidence type="ECO:0000313" key="3">
    <source>
        <dbReference type="EMBL" id="RNL41385.1"/>
    </source>
</evidence>
<name>A0A3N0B2P5_9ACTN</name>
<organism evidence="3 4">
    <name type="scientific">Slackia equolifaciens</name>
    <dbReference type="NCBI Taxonomy" id="498718"/>
    <lineage>
        <taxon>Bacteria</taxon>
        <taxon>Bacillati</taxon>
        <taxon>Actinomycetota</taxon>
        <taxon>Coriobacteriia</taxon>
        <taxon>Eggerthellales</taxon>
        <taxon>Eggerthellaceae</taxon>
        <taxon>Slackia</taxon>
    </lineage>
</organism>
<sequence length="336" mass="35959">MKLQYAAISLRGTHHEANEDRALVGMRSLPPESDAVVCGEDEASRAFIVFDGVGGHGGGAQAAGAALAGFSLACAQAGLQPGNAMRTPPSAQQQGKPMEESESTPHADRRLSPEDECGYANARESRAFASGKCDPAAPAEEERASEQETEWLGGLACALRAANDIVLEARHRGERIGFCAAAGVAFDEQGRAHTFHSGDVRAYRYRAPYAMRLTHDHSLAEQWRDEHPGHPVPDDIAHTITRSLGHPIPSAHINDRAWPFDLANPMPIANGDIYAVCSDGIWEYIEEEDLEQALDGVASPAGLADALSAIAIEARERGSYDDATIIAVRVAEQCDE</sequence>
<dbReference type="Gene3D" id="3.60.40.10">
    <property type="entry name" value="PPM-type phosphatase domain"/>
    <property type="match status" value="1"/>
</dbReference>
<dbReference type="InterPro" id="IPR001932">
    <property type="entry name" value="PPM-type_phosphatase-like_dom"/>
</dbReference>
<dbReference type="RefSeq" id="WP_123208083.1">
    <property type="nucleotide sequence ID" value="NZ_QIBX01000002.1"/>
</dbReference>
<dbReference type="Proteomes" id="UP000269591">
    <property type="component" value="Unassembled WGS sequence"/>
</dbReference>
<dbReference type="AlphaFoldDB" id="A0A3N0B2P5"/>
<dbReference type="SUPFAM" id="SSF81606">
    <property type="entry name" value="PP2C-like"/>
    <property type="match status" value="1"/>
</dbReference>
<feature type="region of interest" description="Disordered" evidence="1">
    <location>
        <begin position="81"/>
        <end position="113"/>
    </location>
</feature>
<dbReference type="SMART" id="SM00331">
    <property type="entry name" value="PP2C_SIG"/>
    <property type="match status" value="1"/>
</dbReference>